<proteinExistence type="predicted"/>
<accession>A0A151GS92</accession>
<evidence type="ECO:0000256" key="1">
    <source>
        <dbReference type="SAM" id="MobiDB-lite"/>
    </source>
</evidence>
<feature type="compositionally biased region" description="Polar residues" evidence="1">
    <location>
        <begin position="192"/>
        <end position="201"/>
    </location>
</feature>
<feature type="compositionally biased region" description="Basic and acidic residues" evidence="1">
    <location>
        <begin position="466"/>
        <end position="483"/>
    </location>
</feature>
<dbReference type="InParanoid" id="A0A151GS92"/>
<dbReference type="AlphaFoldDB" id="A0A151GS92"/>
<protein>
    <recommendedName>
        <fullName evidence="4">Nitrogen regulatory protein areA GATA-like domain-containing protein</fullName>
    </recommendedName>
</protein>
<feature type="compositionally biased region" description="Low complexity" evidence="1">
    <location>
        <begin position="419"/>
        <end position="432"/>
    </location>
</feature>
<feature type="region of interest" description="Disordered" evidence="1">
    <location>
        <begin position="409"/>
        <end position="483"/>
    </location>
</feature>
<dbReference type="STRING" id="98403.A0A151GS92"/>
<feature type="region of interest" description="Disordered" evidence="1">
    <location>
        <begin position="115"/>
        <end position="284"/>
    </location>
</feature>
<keyword evidence="3" id="KW-1185">Reference proteome</keyword>
<dbReference type="Proteomes" id="UP000076580">
    <property type="component" value="Chromosome 01"/>
</dbReference>
<dbReference type="GeneID" id="63713727"/>
<organism evidence="2 3">
    <name type="scientific">Drechmeria coniospora</name>
    <name type="common">Nematophagous fungus</name>
    <name type="synonym">Meria coniospora</name>
    <dbReference type="NCBI Taxonomy" id="98403"/>
    <lineage>
        <taxon>Eukaryota</taxon>
        <taxon>Fungi</taxon>
        <taxon>Dikarya</taxon>
        <taxon>Ascomycota</taxon>
        <taxon>Pezizomycotina</taxon>
        <taxon>Sordariomycetes</taxon>
        <taxon>Hypocreomycetidae</taxon>
        <taxon>Hypocreales</taxon>
        <taxon>Ophiocordycipitaceae</taxon>
        <taxon>Drechmeria</taxon>
    </lineage>
</organism>
<gene>
    <name evidence="2" type="ORF">DCS_01084</name>
</gene>
<evidence type="ECO:0000313" key="3">
    <source>
        <dbReference type="Proteomes" id="UP000076580"/>
    </source>
</evidence>
<evidence type="ECO:0008006" key="4">
    <source>
        <dbReference type="Google" id="ProtNLM"/>
    </source>
</evidence>
<comment type="caution">
    <text evidence="2">The sequence shown here is derived from an EMBL/GenBank/DDBJ whole genome shotgun (WGS) entry which is preliminary data.</text>
</comment>
<reference evidence="2 3" key="1">
    <citation type="journal article" date="2016" name="Sci. Rep.">
        <title>Insights into Adaptations to a Near-Obligate Nematode Endoparasitic Lifestyle from the Finished Genome of Drechmeria coniospora.</title>
        <authorList>
            <person name="Zhang L."/>
            <person name="Zhou Z."/>
            <person name="Guo Q."/>
            <person name="Fokkens L."/>
            <person name="Miskei M."/>
            <person name="Pocsi I."/>
            <person name="Zhang W."/>
            <person name="Chen M."/>
            <person name="Wang L."/>
            <person name="Sun Y."/>
            <person name="Donzelli B.G."/>
            <person name="Gibson D.M."/>
            <person name="Nelson D.R."/>
            <person name="Luo J.G."/>
            <person name="Rep M."/>
            <person name="Liu H."/>
            <person name="Yang S."/>
            <person name="Wang J."/>
            <person name="Krasnoff S.B."/>
            <person name="Xu Y."/>
            <person name="Molnar I."/>
            <person name="Lin M."/>
        </authorList>
    </citation>
    <scope>NUCLEOTIDE SEQUENCE [LARGE SCALE GENOMIC DNA]</scope>
    <source>
        <strain evidence="2 3">ARSEF 6962</strain>
    </source>
</reference>
<sequence>MEPSVGMMLPKGIVINTTSIYKEVASYPVVPAAKIWEYWHVYTTTNKRLQDPTARRLENFWWHVLGSDRRHLSGRILAGLYEDISVGPTVIPIQGPPNRWEGPDVPPLTKQMILSHVRQQQDAQQGDGPVRRPPPLTKRSDNSIKGFSSSASKPPPQHPILKKTKGPTSSGPRPTARFVSPPESADEDGFRSSASTATTGLEPQAFKSKRKPPAAMKKIVASSTASKRRPAVTRRMSPQSPIPSADRLRNGDTAAGTRAAAGQPRPVTPIPERMPAQTGDCSEVAEDAAKSPLPRPSAKALGKRPAVPLWMKAENGKVQHMSSTTILGRREAALQQKEVLVRSSSVPRAAAAVDTVGSPGAGAMPLMVRTRSHNGDAPDTRLTSQGLFTGATASTTKVAAQGTIIDQTGSLPRSSVLDGPSPLGGSFPSSKPYASSLLDSRLTPTPPAPSASVPMGRSRSQLTLLLEREKTPTKEKPCSKGSK</sequence>
<evidence type="ECO:0000313" key="2">
    <source>
        <dbReference type="EMBL" id="KYK59950.1"/>
    </source>
</evidence>
<feature type="compositionally biased region" description="Low complexity" evidence="1">
    <location>
        <begin position="253"/>
        <end position="265"/>
    </location>
</feature>
<feature type="compositionally biased region" description="Polar residues" evidence="1">
    <location>
        <begin position="143"/>
        <end position="152"/>
    </location>
</feature>
<dbReference type="EMBL" id="LAYC01000001">
    <property type="protein sequence ID" value="KYK59950.1"/>
    <property type="molecule type" value="Genomic_DNA"/>
</dbReference>
<dbReference type="RefSeq" id="XP_040659302.1">
    <property type="nucleotide sequence ID" value="XM_040798419.1"/>
</dbReference>
<name>A0A151GS92_DRECN</name>